<keyword evidence="2" id="KW-1185">Reference proteome</keyword>
<accession>A0A937CVF3</accession>
<proteinExistence type="predicted"/>
<evidence type="ECO:0000313" key="1">
    <source>
        <dbReference type="EMBL" id="MBL0392972.1"/>
    </source>
</evidence>
<evidence type="ECO:0000313" key="2">
    <source>
        <dbReference type="Proteomes" id="UP000599109"/>
    </source>
</evidence>
<gene>
    <name evidence="1" type="ORF">JJ685_17670</name>
</gene>
<protein>
    <submittedName>
        <fullName evidence="1">DUF2917 domain-containing protein</fullName>
    </submittedName>
</protein>
<dbReference type="Proteomes" id="UP000599109">
    <property type="component" value="Unassembled WGS sequence"/>
</dbReference>
<reference evidence="1 2" key="1">
    <citation type="journal article" date="2017" name="Int. J. Syst. Evol. Microbiol.">
        <title>Ramlibacter monticola sp. nov., isolated from forest soil.</title>
        <authorList>
            <person name="Chaudhary D.K."/>
            <person name="Kim J."/>
        </authorList>
    </citation>
    <scope>NUCLEOTIDE SEQUENCE [LARGE SCALE GENOMIC DNA]</scope>
    <source>
        <strain evidence="1 2">KACC 19175</strain>
    </source>
</reference>
<sequence>MTDRNETTLSASPATPLPGTWKLVRGRAVTLRPSSDGILRVAHGRLWATKDGPHGGTPSEAGDHMLEAGRSMFVRAGERVVIESWLPAGASYFAWDPLLQAATAPRRRLNLSAVRQPLADLRLATMLLLRALGALGTGMVQVGCQALGRCKPQPVTGRRAHV</sequence>
<comment type="caution">
    <text evidence="1">The sequence shown here is derived from an EMBL/GenBank/DDBJ whole genome shotgun (WGS) entry which is preliminary data.</text>
</comment>
<dbReference type="InterPro" id="IPR021317">
    <property type="entry name" value="DUF2917"/>
</dbReference>
<dbReference type="EMBL" id="JAEQNE010000004">
    <property type="protein sequence ID" value="MBL0392972.1"/>
    <property type="molecule type" value="Genomic_DNA"/>
</dbReference>
<name>A0A937CVF3_9BURK</name>
<organism evidence="1 2">
    <name type="scientific">Ramlibacter monticola</name>
    <dbReference type="NCBI Taxonomy" id="1926872"/>
    <lineage>
        <taxon>Bacteria</taxon>
        <taxon>Pseudomonadati</taxon>
        <taxon>Pseudomonadota</taxon>
        <taxon>Betaproteobacteria</taxon>
        <taxon>Burkholderiales</taxon>
        <taxon>Comamonadaceae</taxon>
        <taxon>Ramlibacter</taxon>
    </lineage>
</organism>
<dbReference type="Pfam" id="PF11142">
    <property type="entry name" value="DUF2917"/>
    <property type="match status" value="1"/>
</dbReference>
<dbReference type="AlphaFoldDB" id="A0A937CVF3"/>
<dbReference type="RefSeq" id="WP_201675637.1">
    <property type="nucleotide sequence ID" value="NZ_JAEQNE010000004.1"/>
</dbReference>